<accession>A0AAP8NMQ6</accession>
<gene>
    <name evidence="3" type="ORF">CXU09_00285</name>
</gene>
<feature type="transmembrane region" description="Helical" evidence="2">
    <location>
        <begin position="133"/>
        <end position="154"/>
    </location>
</feature>
<evidence type="ECO:0000256" key="2">
    <source>
        <dbReference type="SAM" id="Phobius"/>
    </source>
</evidence>
<dbReference type="AlphaFoldDB" id="A0AAP8NMQ6"/>
<reference evidence="3 4" key="1">
    <citation type="journal article" date="2017" name="BMC Genomics">
        <title>Genome sequencing of 39 Akkermansia muciniphila isolates reveals its population structure, genomic and functional diverisity, and global distribution in mammalian gut microbiotas.</title>
        <authorList>
            <person name="Guo X."/>
            <person name="Li S."/>
            <person name="Zhang J."/>
            <person name="Wu F."/>
            <person name="Li X."/>
            <person name="Wu D."/>
            <person name="Zhang M."/>
            <person name="Ou Z."/>
            <person name="Jie Z."/>
            <person name="Yan Q."/>
            <person name="Li P."/>
            <person name="Yi J."/>
            <person name="Peng Y."/>
        </authorList>
    </citation>
    <scope>NUCLEOTIDE SEQUENCE [LARGE SCALE GENOMIC DNA]</scope>
    <source>
        <strain evidence="3 4">GP43</strain>
    </source>
</reference>
<evidence type="ECO:0000256" key="1">
    <source>
        <dbReference type="SAM" id="MobiDB-lite"/>
    </source>
</evidence>
<evidence type="ECO:0000313" key="4">
    <source>
        <dbReference type="Proteomes" id="UP000235914"/>
    </source>
</evidence>
<evidence type="ECO:0000313" key="3">
    <source>
        <dbReference type="EMBL" id="PNC57554.1"/>
    </source>
</evidence>
<dbReference type="Proteomes" id="UP000235914">
    <property type="component" value="Unassembled WGS sequence"/>
</dbReference>
<dbReference type="RefSeq" id="WP_102735055.1">
    <property type="nucleotide sequence ID" value="NZ_JAKNGM010000025.1"/>
</dbReference>
<feature type="region of interest" description="Disordered" evidence="1">
    <location>
        <begin position="45"/>
        <end position="97"/>
    </location>
</feature>
<proteinExistence type="predicted"/>
<sequence>MRESATCSQCGHGYTYPAGLDAKTGMRCPACGLLIHVTTGLPFGEASSSPSGRKPENAMKTQPALPPVRKKRPSFSGRDTDERGIRQENLPQRPAAASGRRIPATSWLAWGLSLIALILAFIFPSYGNGSTDPLYMLQCLPSMVFGCTATILFIQGLAAMRR</sequence>
<keyword evidence="2" id="KW-0812">Transmembrane</keyword>
<name>A0AAP8NMQ6_9BACT</name>
<feature type="transmembrane region" description="Helical" evidence="2">
    <location>
        <begin position="107"/>
        <end position="127"/>
    </location>
</feature>
<organism evidence="3 4">
    <name type="scientific">Akkermansia muciniphila</name>
    <dbReference type="NCBI Taxonomy" id="239935"/>
    <lineage>
        <taxon>Bacteria</taxon>
        <taxon>Pseudomonadati</taxon>
        <taxon>Verrucomicrobiota</taxon>
        <taxon>Verrucomicrobiia</taxon>
        <taxon>Verrucomicrobiales</taxon>
        <taxon>Akkermansiaceae</taxon>
        <taxon>Akkermansia</taxon>
    </lineage>
</organism>
<dbReference type="EMBL" id="PJKN01000001">
    <property type="protein sequence ID" value="PNC57554.1"/>
    <property type="molecule type" value="Genomic_DNA"/>
</dbReference>
<protein>
    <submittedName>
        <fullName evidence="3">Uncharacterized protein</fullName>
    </submittedName>
</protein>
<keyword evidence="2" id="KW-1133">Transmembrane helix</keyword>
<keyword evidence="2" id="KW-0472">Membrane</keyword>
<comment type="caution">
    <text evidence="3">The sequence shown here is derived from an EMBL/GenBank/DDBJ whole genome shotgun (WGS) entry which is preliminary data.</text>
</comment>